<feature type="domain" description="PDZ" evidence="5">
    <location>
        <begin position="171"/>
        <end position="234"/>
    </location>
</feature>
<evidence type="ECO:0000313" key="7">
    <source>
        <dbReference type="Proteomes" id="UP000024404"/>
    </source>
</evidence>
<feature type="chain" id="PRO_5035753268" evidence="4">
    <location>
        <begin position="31"/>
        <end position="844"/>
    </location>
</feature>
<keyword evidence="1" id="KW-0175">Coiled coil</keyword>
<feature type="coiled-coil region" evidence="1">
    <location>
        <begin position="806"/>
        <end position="840"/>
    </location>
</feature>
<dbReference type="AlphaFoldDB" id="A0A8R1TWI2"/>
<dbReference type="CDD" id="cd00136">
    <property type="entry name" value="PDZ_canonical"/>
    <property type="match status" value="1"/>
</dbReference>
<keyword evidence="4" id="KW-0732">Signal</keyword>
<evidence type="ECO:0000313" key="6">
    <source>
        <dbReference type="EnsemblMetazoa" id="OVOC6341.1"/>
    </source>
</evidence>
<dbReference type="InterPro" id="IPR036034">
    <property type="entry name" value="PDZ_sf"/>
</dbReference>
<evidence type="ECO:0000259" key="5">
    <source>
        <dbReference type="PROSITE" id="PS50106"/>
    </source>
</evidence>
<feature type="transmembrane region" description="Helical" evidence="3">
    <location>
        <begin position="40"/>
        <end position="66"/>
    </location>
</feature>
<dbReference type="PROSITE" id="PS50106">
    <property type="entry name" value="PDZ"/>
    <property type="match status" value="1"/>
</dbReference>
<proteinExistence type="predicted"/>
<reference evidence="7" key="1">
    <citation type="submission" date="2013-10" db="EMBL/GenBank/DDBJ databases">
        <title>Genome sequencing of Onchocerca volvulus.</title>
        <authorList>
            <person name="Cotton J."/>
            <person name="Tsai J."/>
            <person name="Stanley E."/>
            <person name="Tracey A."/>
            <person name="Holroyd N."/>
            <person name="Lustigman S."/>
            <person name="Berriman M."/>
        </authorList>
    </citation>
    <scope>NUCLEOTIDE SEQUENCE</scope>
</reference>
<evidence type="ECO:0000256" key="2">
    <source>
        <dbReference type="SAM" id="MobiDB-lite"/>
    </source>
</evidence>
<dbReference type="SUPFAM" id="SSF50156">
    <property type="entry name" value="PDZ domain-like"/>
    <property type="match status" value="1"/>
</dbReference>
<keyword evidence="3" id="KW-0472">Membrane</keyword>
<dbReference type="InterPro" id="IPR001478">
    <property type="entry name" value="PDZ"/>
</dbReference>
<dbReference type="OMA" id="FCELIEP"/>
<dbReference type="EMBL" id="CMVM020000171">
    <property type="status" value="NOT_ANNOTATED_CDS"/>
    <property type="molecule type" value="Genomic_DNA"/>
</dbReference>
<feature type="region of interest" description="Disordered" evidence="2">
    <location>
        <begin position="707"/>
        <end position="778"/>
    </location>
</feature>
<keyword evidence="7" id="KW-1185">Reference proteome</keyword>
<accession>A0A8R1TWI2</accession>
<organism evidence="6 7">
    <name type="scientific">Onchocerca volvulus</name>
    <dbReference type="NCBI Taxonomy" id="6282"/>
    <lineage>
        <taxon>Eukaryota</taxon>
        <taxon>Metazoa</taxon>
        <taxon>Ecdysozoa</taxon>
        <taxon>Nematoda</taxon>
        <taxon>Chromadorea</taxon>
        <taxon>Rhabditida</taxon>
        <taxon>Spirurina</taxon>
        <taxon>Spiruromorpha</taxon>
        <taxon>Filarioidea</taxon>
        <taxon>Onchocercidae</taxon>
        <taxon>Onchocerca</taxon>
    </lineage>
</organism>
<evidence type="ECO:0000256" key="1">
    <source>
        <dbReference type="SAM" id="Coils"/>
    </source>
</evidence>
<keyword evidence="3" id="KW-0812">Transmembrane</keyword>
<evidence type="ECO:0000256" key="3">
    <source>
        <dbReference type="SAM" id="Phobius"/>
    </source>
</evidence>
<dbReference type="SMART" id="SM00228">
    <property type="entry name" value="PDZ"/>
    <property type="match status" value="1"/>
</dbReference>
<dbReference type="Gene3D" id="2.30.42.10">
    <property type="match status" value="1"/>
</dbReference>
<keyword evidence="3" id="KW-1133">Transmembrane helix</keyword>
<reference evidence="6" key="2">
    <citation type="submission" date="2022-06" db="UniProtKB">
        <authorList>
            <consortium name="EnsemblMetazoa"/>
        </authorList>
    </citation>
    <scope>IDENTIFICATION</scope>
</reference>
<evidence type="ECO:0000256" key="4">
    <source>
        <dbReference type="SAM" id="SignalP"/>
    </source>
</evidence>
<protein>
    <submittedName>
        <fullName evidence="6">PDZ domain-containing protein</fullName>
    </submittedName>
</protein>
<dbReference type="EnsemblMetazoa" id="OVOC6341.1">
    <property type="protein sequence ID" value="OVOC6341.1"/>
    <property type="gene ID" value="WBGene00243150"/>
</dbReference>
<feature type="signal peptide" evidence="4">
    <location>
        <begin position="1"/>
        <end position="30"/>
    </location>
</feature>
<dbReference type="Pfam" id="PF00595">
    <property type="entry name" value="PDZ"/>
    <property type="match status" value="1"/>
</dbReference>
<dbReference type="Proteomes" id="UP000024404">
    <property type="component" value="Unassembled WGS sequence"/>
</dbReference>
<name>A0A8R1TWI2_ONCVO</name>
<sequence length="844" mass="94079">MWSRKKSSKTKSRSILLPVFLVIGPDTVLAERNCFTAGQIAGIIFATSFATFFAVIGIAMLLWYFFRNRTIDKNFLATVENNAAKSGKIVYSEQMNEMENKAVEATMSSSSTDKMTSCSSLVCKYDDDTDDVHIENQKIQQKQQRQCLGSQSIRNDLPINGSMNILEDVVRCLLDKDTSALGFQIAQRSDGICISYVEPNGPADRSGNIFVGDKIKEVTITFENMPISDALTILSCASTYKVRSITYLNYIRLELERAVINDIIQSDCTETTEHLDTSNPIQQSSFLYKSRSTSDLAPQIQKAQMPDKTVNGGSFMSKQKYQLSRQSVINIIKEEASSIIPETSSPSSPSSDFIEKTEFVPIMTESVISEETIIISDESLEPLPPVLKSLETSPNEISLQPQNQPCAITSKSKPKANCTSNSTPLNIFRKKLTPQISSLCSEYSVLSLIPKENNKVDEIKCNGFSDFVERSHFMYSNASIKDDIRKNCVEFCELIEPKRESIVMEFEENHGDDGYQKAEEEMINLPNCNDTFDEAENDLYQANSNINSVAPMEAPPNCAIIDAVHTKYDNDSVSGNISNRTNVKCSTSHYPVVTVKTLTDPPGRTDIIENKSSNFNTEILLSSDAGQIAGKVESSEISNHSEINEFNDKHIIESRTSVVESPSIPRKIINENTSLNETSQRTSKCIQLRKLSNNCGSNEAGKEIRKLNGDIDDLKDEGNNRSNIPQRSPKWSPKLQSHIPIVTRTPSTKSKNKLSKAENNKVAGNSTHVTRNKTSDDTVKNDMNGALLYIAKKEALRKTHLPFSKLNKSEEVTDLTKERKARLEANQALLQRQQDELKNLGILP</sequence>